<dbReference type="PANTHER" id="PTHR10805">
    <property type="entry name" value="COATOMER SUBUNIT EPSILON"/>
    <property type="match status" value="1"/>
</dbReference>
<evidence type="ECO:0000256" key="3">
    <source>
        <dbReference type="ARBA" id="ARBA00008827"/>
    </source>
</evidence>
<evidence type="ECO:0000256" key="2">
    <source>
        <dbReference type="ARBA" id="ARBA00004347"/>
    </source>
</evidence>
<keyword evidence="6 13" id="KW-0813">Transport</keyword>
<reference evidence="14 15" key="1">
    <citation type="submission" date="2020-11" db="EMBL/GenBank/DDBJ databases">
        <authorList>
            <person name="Wallbank WR R."/>
            <person name="Pardo Diaz C."/>
            <person name="Kozak K."/>
            <person name="Martin S."/>
            <person name="Jiggins C."/>
            <person name="Moest M."/>
            <person name="Warren A I."/>
            <person name="Generalovic N T."/>
            <person name="Byers J.R.P. K."/>
            <person name="Montejo-Kovacevich G."/>
            <person name="Yen C E."/>
        </authorList>
    </citation>
    <scope>NUCLEOTIDE SEQUENCE [LARGE SCALE GENOMIC DNA]</scope>
</reference>
<evidence type="ECO:0000313" key="15">
    <source>
        <dbReference type="Proteomes" id="UP000594454"/>
    </source>
</evidence>
<dbReference type="AlphaFoldDB" id="A0A7R8V8J4"/>
<keyword evidence="8 13" id="KW-0931">ER-Golgi transport</keyword>
<evidence type="ECO:0000256" key="11">
    <source>
        <dbReference type="ARBA" id="ARBA00023136"/>
    </source>
</evidence>
<dbReference type="GO" id="GO:0030126">
    <property type="term" value="C:COPI vesicle coat"/>
    <property type="evidence" value="ECO:0007669"/>
    <property type="project" value="TreeGrafter"/>
</dbReference>
<dbReference type="PANTHER" id="PTHR10805:SF0">
    <property type="entry name" value="COATOMER SUBUNIT EPSILON"/>
    <property type="match status" value="1"/>
</dbReference>
<dbReference type="Pfam" id="PF04733">
    <property type="entry name" value="Coatomer_E"/>
    <property type="match status" value="1"/>
</dbReference>
<dbReference type="GO" id="GO:0015031">
    <property type="term" value="P:protein transport"/>
    <property type="evidence" value="ECO:0007669"/>
    <property type="project" value="UniProtKB-UniRule"/>
</dbReference>
<keyword evidence="9 13" id="KW-0653">Protein transport</keyword>
<dbReference type="GO" id="GO:0006888">
    <property type="term" value="P:endoplasmic reticulum to Golgi vesicle-mediated transport"/>
    <property type="evidence" value="ECO:0007669"/>
    <property type="project" value="TreeGrafter"/>
</dbReference>
<evidence type="ECO:0000256" key="6">
    <source>
        <dbReference type="ARBA" id="ARBA00022448"/>
    </source>
</evidence>
<dbReference type="InterPro" id="IPR006822">
    <property type="entry name" value="Coatomer_esu"/>
</dbReference>
<organism evidence="14 15">
    <name type="scientific">Hermetia illucens</name>
    <name type="common">Black soldier fly</name>
    <dbReference type="NCBI Taxonomy" id="343691"/>
    <lineage>
        <taxon>Eukaryota</taxon>
        <taxon>Metazoa</taxon>
        <taxon>Ecdysozoa</taxon>
        <taxon>Arthropoda</taxon>
        <taxon>Hexapoda</taxon>
        <taxon>Insecta</taxon>
        <taxon>Pterygota</taxon>
        <taxon>Neoptera</taxon>
        <taxon>Endopterygota</taxon>
        <taxon>Diptera</taxon>
        <taxon>Brachycera</taxon>
        <taxon>Stratiomyomorpha</taxon>
        <taxon>Stratiomyidae</taxon>
        <taxon>Hermetiinae</taxon>
        <taxon>Hermetia</taxon>
    </lineage>
</organism>
<dbReference type="GO" id="GO:0000139">
    <property type="term" value="C:Golgi membrane"/>
    <property type="evidence" value="ECO:0007669"/>
    <property type="project" value="UniProtKB-SubCell"/>
</dbReference>
<keyword evidence="12 13" id="KW-0968">Cytoplasmic vesicle</keyword>
<protein>
    <recommendedName>
        <fullName evidence="5 13">Coatomer subunit epsilon</fullName>
    </recommendedName>
</protein>
<dbReference type="OrthoDB" id="310217at2759"/>
<evidence type="ECO:0000256" key="12">
    <source>
        <dbReference type="ARBA" id="ARBA00023329"/>
    </source>
</evidence>
<sequence>MDDTSNALLFDARNFYYIGNFMSCINTVLPEQTTGTPDLLAYSYYSYLAIESARLINSEIKENNPTALVAFRYLYEYLENPEKREEITQFFINKLQGDLGDTNIWLMTGAIVFCREELYENALKVLQGNDDLECMALSIYCLLKMNRIDLAKPILAKMQEKSDDATLTQLAQAWIGVLSGGDQLQDAYHIFQEFCDKYSATPLLLNGQAVCHIGQERHDEAEDVLKESLAKKHNDYDTLVNLIVLSHLTGKSAEVIGRYVEQLKQFYPNSGFVTDYTKKASEFDRLCLQYQESNKVAPLY</sequence>
<dbReference type="FunCoup" id="A0A7R8V8J4">
    <property type="interactions" value="1556"/>
</dbReference>
<dbReference type="SUPFAM" id="SSF48452">
    <property type="entry name" value="TPR-like"/>
    <property type="match status" value="1"/>
</dbReference>
<keyword evidence="10 13" id="KW-0333">Golgi apparatus</keyword>
<evidence type="ECO:0000256" key="7">
    <source>
        <dbReference type="ARBA" id="ARBA00022490"/>
    </source>
</evidence>
<comment type="subcellular location">
    <subcellularLocation>
        <location evidence="2">Cytoplasmic vesicle</location>
        <location evidence="2">COPI-coated vesicle membrane</location>
        <topology evidence="2">Peripheral membrane protein</topology>
        <orientation evidence="2">Cytoplasmic side</orientation>
    </subcellularLocation>
    <subcellularLocation>
        <location evidence="1">Golgi apparatus membrane</location>
        <topology evidence="1">Peripheral membrane protein</topology>
        <orientation evidence="1">Cytoplasmic side</orientation>
    </subcellularLocation>
</comment>
<evidence type="ECO:0000256" key="13">
    <source>
        <dbReference type="PIRNR" id="PIRNR016478"/>
    </source>
</evidence>
<keyword evidence="11 13" id="KW-0472">Membrane</keyword>
<comment type="function">
    <text evidence="13">The coatomer is a cytosolic protein complex that binds to dilysine motifs and reversibly associates with Golgi non-clathrin-coated vesicles, which further mediate biosynthetic protein transport from the ER, via the Golgi up to the trans Golgi network. The coatomer complex is required for budding from Golgi membranes, and is essential for the retrograde Golgi-to-ER transport of dilysine-tagged proteins.</text>
</comment>
<evidence type="ECO:0000313" key="14">
    <source>
        <dbReference type="EMBL" id="CAD7094118.1"/>
    </source>
</evidence>
<accession>A0A7R8V8J4</accession>
<evidence type="ECO:0000256" key="5">
    <source>
        <dbReference type="ARBA" id="ARBA00015828"/>
    </source>
</evidence>
<proteinExistence type="inferred from homology"/>
<dbReference type="Gene3D" id="1.25.40.10">
    <property type="entry name" value="Tetratricopeptide repeat domain"/>
    <property type="match status" value="1"/>
</dbReference>
<evidence type="ECO:0000256" key="9">
    <source>
        <dbReference type="ARBA" id="ARBA00022927"/>
    </source>
</evidence>
<dbReference type="GO" id="GO:0005198">
    <property type="term" value="F:structural molecule activity"/>
    <property type="evidence" value="ECO:0007669"/>
    <property type="project" value="UniProtKB-UniRule"/>
</dbReference>
<dbReference type="GO" id="GO:0006891">
    <property type="term" value="P:intra-Golgi vesicle-mediated transport"/>
    <property type="evidence" value="ECO:0007669"/>
    <property type="project" value="TreeGrafter"/>
</dbReference>
<gene>
    <name evidence="14" type="ORF">HERILL_LOCUS16346</name>
</gene>
<evidence type="ECO:0000256" key="8">
    <source>
        <dbReference type="ARBA" id="ARBA00022892"/>
    </source>
</evidence>
<keyword evidence="7 13" id="KW-0963">Cytoplasm</keyword>
<dbReference type="GO" id="GO:0006890">
    <property type="term" value="P:retrograde vesicle-mediated transport, Golgi to endoplasmic reticulum"/>
    <property type="evidence" value="ECO:0007669"/>
    <property type="project" value="UniProtKB-UniRule"/>
</dbReference>
<dbReference type="EMBL" id="LR899015">
    <property type="protein sequence ID" value="CAD7094118.1"/>
    <property type="molecule type" value="Genomic_DNA"/>
</dbReference>
<comment type="similarity">
    <text evidence="3 13">Belongs to the COPE family.</text>
</comment>
<evidence type="ECO:0000256" key="4">
    <source>
        <dbReference type="ARBA" id="ARBA00011775"/>
    </source>
</evidence>
<keyword evidence="15" id="KW-1185">Reference proteome</keyword>
<comment type="subunit">
    <text evidence="4">Oligomeric complex that consists of at least the alpha, beta, beta', gamma, delta, epsilon and zeta subunits.</text>
</comment>
<evidence type="ECO:0000256" key="10">
    <source>
        <dbReference type="ARBA" id="ARBA00023034"/>
    </source>
</evidence>
<dbReference type="InterPro" id="IPR011990">
    <property type="entry name" value="TPR-like_helical_dom_sf"/>
</dbReference>
<dbReference type="InParanoid" id="A0A7R8V8J4"/>
<evidence type="ECO:0000256" key="1">
    <source>
        <dbReference type="ARBA" id="ARBA00004255"/>
    </source>
</evidence>
<name>A0A7R8V8J4_HERIL</name>
<dbReference type="Proteomes" id="UP000594454">
    <property type="component" value="Chromosome 7"/>
</dbReference>
<dbReference type="PIRSF" id="PIRSF016478">
    <property type="entry name" value="Coatomer_esu"/>
    <property type="match status" value="1"/>
</dbReference>